<evidence type="ECO:0000256" key="2">
    <source>
        <dbReference type="ARBA" id="ARBA00006677"/>
    </source>
</evidence>
<evidence type="ECO:0000256" key="1">
    <source>
        <dbReference type="ARBA" id="ARBA00004123"/>
    </source>
</evidence>
<dbReference type="Pfam" id="PF05916">
    <property type="entry name" value="Sld5"/>
    <property type="match status" value="1"/>
</dbReference>
<evidence type="ECO:0000256" key="4">
    <source>
        <dbReference type="ARBA" id="ARBA00023242"/>
    </source>
</evidence>
<evidence type="ECO:0000259" key="5">
    <source>
        <dbReference type="Pfam" id="PF05916"/>
    </source>
</evidence>
<dbReference type="Gene3D" id="1.20.58.1030">
    <property type="match status" value="1"/>
</dbReference>
<gene>
    <name evidence="7" type="ORF">TrCOL_g302</name>
</gene>
<evidence type="ECO:0000259" key="6">
    <source>
        <dbReference type="Pfam" id="PF24997"/>
    </source>
</evidence>
<dbReference type="InterPro" id="IPR021151">
    <property type="entry name" value="GINS_A"/>
</dbReference>
<keyword evidence="8" id="KW-1185">Reference proteome</keyword>
<dbReference type="InterPro" id="IPR005339">
    <property type="entry name" value="GINS_Psf1"/>
</dbReference>
<dbReference type="Pfam" id="PF24997">
    <property type="entry name" value="PSF1_C"/>
    <property type="match status" value="1"/>
</dbReference>
<dbReference type="GO" id="GO:1902983">
    <property type="term" value="P:DNA strand elongation involved in mitotic DNA replication"/>
    <property type="evidence" value="ECO:0007669"/>
    <property type="project" value="TreeGrafter"/>
</dbReference>
<evidence type="ECO:0000256" key="3">
    <source>
        <dbReference type="ARBA" id="ARBA00022705"/>
    </source>
</evidence>
<keyword evidence="3" id="KW-0235">DNA replication</keyword>
<dbReference type="InterPro" id="IPR036224">
    <property type="entry name" value="GINS_bundle-like_dom_sf"/>
</dbReference>
<keyword evidence="4" id="KW-0539">Nucleus</keyword>
<evidence type="ECO:0008006" key="9">
    <source>
        <dbReference type="Google" id="ProtNLM"/>
    </source>
</evidence>
<reference evidence="8" key="1">
    <citation type="journal article" date="2023" name="Commun. Biol.">
        <title>Genome analysis of Parmales, the sister group of diatoms, reveals the evolutionary specialization of diatoms from phago-mixotrophs to photoautotrophs.</title>
        <authorList>
            <person name="Ban H."/>
            <person name="Sato S."/>
            <person name="Yoshikawa S."/>
            <person name="Yamada K."/>
            <person name="Nakamura Y."/>
            <person name="Ichinomiya M."/>
            <person name="Sato N."/>
            <person name="Blanc-Mathieu R."/>
            <person name="Endo H."/>
            <person name="Kuwata A."/>
            <person name="Ogata H."/>
        </authorList>
    </citation>
    <scope>NUCLEOTIDE SEQUENCE [LARGE SCALE GENOMIC DNA]</scope>
</reference>
<sequence length="208" mass="23434">MDAYAATSLELLRSLNRSDWLPPYDENAVETVFKEQRTHVAEFKALYEAGRREVDGVEEIEEGIKPIMSLHISTLHRNKRCLLAYQNHRTSKLRDLRFETSVIPPHLKKQLSKQEIEYFKEYDSLLESYQRSVGVSLTSFVGGLTGGDGCPSTNMIEVRVTKKGGAGEIVTDDGGTVDLKEGTTHFLKRGDVERMIRMGEVEQVRGGV</sequence>
<accession>A0A9W7GL27</accession>
<dbReference type="Proteomes" id="UP001165065">
    <property type="component" value="Unassembled WGS sequence"/>
</dbReference>
<evidence type="ECO:0000313" key="8">
    <source>
        <dbReference type="Proteomes" id="UP001165065"/>
    </source>
</evidence>
<dbReference type="OrthoDB" id="10252587at2759"/>
<dbReference type="CDD" id="cd11710">
    <property type="entry name" value="GINS_A_psf1"/>
    <property type="match status" value="1"/>
</dbReference>
<dbReference type="AlphaFoldDB" id="A0A9W7GL27"/>
<comment type="similarity">
    <text evidence="2">Belongs to the GINS1/PSF1 family.</text>
</comment>
<dbReference type="InterPro" id="IPR056783">
    <property type="entry name" value="PSF1_C"/>
</dbReference>
<protein>
    <recommendedName>
        <fullName evidence="9">DNA replication complex GINS protein PSF1</fullName>
    </recommendedName>
</protein>
<dbReference type="GO" id="GO:0000811">
    <property type="term" value="C:GINS complex"/>
    <property type="evidence" value="ECO:0007669"/>
    <property type="project" value="InterPro"/>
</dbReference>
<dbReference type="CDD" id="cd21696">
    <property type="entry name" value="GINS_B_Psf1"/>
    <property type="match status" value="1"/>
</dbReference>
<evidence type="ECO:0000313" key="7">
    <source>
        <dbReference type="EMBL" id="GMI46253.1"/>
    </source>
</evidence>
<organism evidence="7 8">
    <name type="scientific">Triparma columacea</name>
    <dbReference type="NCBI Taxonomy" id="722753"/>
    <lineage>
        <taxon>Eukaryota</taxon>
        <taxon>Sar</taxon>
        <taxon>Stramenopiles</taxon>
        <taxon>Ochrophyta</taxon>
        <taxon>Bolidophyceae</taxon>
        <taxon>Parmales</taxon>
        <taxon>Triparmaceae</taxon>
        <taxon>Triparma</taxon>
    </lineage>
</organism>
<feature type="domain" description="DNA replication complex GINS protein PSF1 C-terminal" evidence="6">
    <location>
        <begin position="156"/>
        <end position="204"/>
    </location>
</feature>
<dbReference type="PANTHER" id="PTHR12914:SF2">
    <property type="entry name" value="DNA REPLICATION COMPLEX GINS PROTEIN PSF1"/>
    <property type="match status" value="1"/>
</dbReference>
<dbReference type="SUPFAM" id="SSF158573">
    <property type="entry name" value="GINS helical bundle-like"/>
    <property type="match status" value="1"/>
</dbReference>
<comment type="subcellular location">
    <subcellularLocation>
        <location evidence="1">Nucleus</location>
    </subcellularLocation>
</comment>
<dbReference type="EMBL" id="BRYA01000290">
    <property type="protein sequence ID" value="GMI46253.1"/>
    <property type="molecule type" value="Genomic_DNA"/>
</dbReference>
<feature type="domain" description="GINS subunit" evidence="5">
    <location>
        <begin position="74"/>
        <end position="133"/>
    </location>
</feature>
<name>A0A9W7GL27_9STRA</name>
<proteinExistence type="inferred from homology"/>
<comment type="caution">
    <text evidence="7">The sequence shown here is derived from an EMBL/GenBank/DDBJ whole genome shotgun (WGS) entry which is preliminary data.</text>
</comment>
<dbReference type="PANTHER" id="PTHR12914">
    <property type="entry name" value="PARTNER OF SLD5"/>
    <property type="match status" value="1"/>
</dbReference>